<accession>A0ABT6ZR33</accession>
<dbReference type="GO" id="GO:0016787">
    <property type="term" value="F:hydrolase activity"/>
    <property type="evidence" value="ECO:0007669"/>
    <property type="project" value="UniProtKB-KW"/>
</dbReference>
<feature type="compositionally biased region" description="Low complexity" evidence="1">
    <location>
        <begin position="9"/>
        <end position="27"/>
    </location>
</feature>
<evidence type="ECO:0000259" key="2">
    <source>
        <dbReference type="Pfam" id="PF00144"/>
    </source>
</evidence>
<dbReference type="PANTHER" id="PTHR46825:SF7">
    <property type="entry name" value="D-ALANYL-D-ALANINE CARBOXYPEPTIDASE"/>
    <property type="match status" value="1"/>
</dbReference>
<keyword evidence="3" id="KW-0378">Hydrolase</keyword>
<gene>
    <name evidence="3" type="ORF">NMN56_003970</name>
</gene>
<organism evidence="3 4">
    <name type="scientific">Streptomyces iconiensis</name>
    <dbReference type="NCBI Taxonomy" id="1384038"/>
    <lineage>
        <taxon>Bacteria</taxon>
        <taxon>Bacillati</taxon>
        <taxon>Actinomycetota</taxon>
        <taxon>Actinomycetes</taxon>
        <taxon>Kitasatosporales</taxon>
        <taxon>Streptomycetaceae</taxon>
        <taxon>Streptomyces</taxon>
    </lineage>
</organism>
<dbReference type="EMBL" id="JANCPR020000003">
    <property type="protein sequence ID" value="MDJ1131126.1"/>
    <property type="molecule type" value="Genomic_DNA"/>
</dbReference>
<reference evidence="3 4" key="1">
    <citation type="submission" date="2023-05" db="EMBL/GenBank/DDBJ databases">
        <title>Streptantibioticus silvisoli sp. nov., acidotolerant actinomycetes 1 from pine litter.</title>
        <authorList>
            <person name="Swiecimska M."/>
            <person name="Golinska P."/>
            <person name="Sangal V."/>
            <person name="Wachnowicz B."/>
            <person name="Goodfellow M."/>
        </authorList>
    </citation>
    <scope>NUCLEOTIDE SEQUENCE [LARGE SCALE GENOMIC DNA]</scope>
    <source>
        <strain evidence="3 4">DSM 42109</strain>
    </source>
</reference>
<name>A0ABT6ZR33_9ACTN</name>
<evidence type="ECO:0000313" key="4">
    <source>
        <dbReference type="Proteomes" id="UP001214441"/>
    </source>
</evidence>
<dbReference type="RefSeq" id="WP_274045218.1">
    <property type="nucleotide sequence ID" value="NZ_JANCPR020000003.1"/>
</dbReference>
<feature type="region of interest" description="Disordered" evidence="1">
    <location>
        <begin position="222"/>
        <end position="250"/>
    </location>
</feature>
<protein>
    <submittedName>
        <fullName evidence="3">Serine hydrolase domain-containing protein</fullName>
        <ecNumber evidence="3">3.1.1.103</ecNumber>
    </submittedName>
</protein>
<keyword evidence="4" id="KW-1185">Reference proteome</keyword>
<dbReference type="PANTHER" id="PTHR46825">
    <property type="entry name" value="D-ALANYL-D-ALANINE-CARBOXYPEPTIDASE/ENDOPEPTIDASE AMPH"/>
    <property type="match status" value="1"/>
</dbReference>
<feature type="domain" description="Beta-lactamase-related" evidence="2">
    <location>
        <begin position="55"/>
        <end position="358"/>
    </location>
</feature>
<dbReference type="Gene3D" id="3.40.710.10">
    <property type="entry name" value="DD-peptidase/beta-lactamase superfamily"/>
    <property type="match status" value="1"/>
</dbReference>
<dbReference type="Pfam" id="PF00144">
    <property type="entry name" value="Beta-lactamase"/>
    <property type="match status" value="1"/>
</dbReference>
<dbReference type="EC" id="3.1.1.103" evidence="3"/>
<proteinExistence type="predicted"/>
<dbReference type="InterPro" id="IPR001466">
    <property type="entry name" value="Beta-lactam-related"/>
</dbReference>
<dbReference type="InterPro" id="IPR050491">
    <property type="entry name" value="AmpC-like"/>
</dbReference>
<dbReference type="Proteomes" id="UP001214441">
    <property type="component" value="Unassembled WGS sequence"/>
</dbReference>
<sequence>MPGEDSDAAAHGAPPDPASAGPAPLDLPSLDLPSVERVLAGVVDQDEDVIGGLLRLDGHDGLRELTAGSADIGDTRPVDPAGSFRIGSITKPFVATLVLQLAAEGALTLDEPVLRRAPGLLPASYQAVTVRQLLQHTSGVPNYLPHVIAGPGDVVRGRGRCWEPGELVKIAVEQPRPFAPGAELGYSNTNYVVLGMLVHAVTGRWWGEELARRVLGPLGLTATRAPGHDPELPRPHASGYTRPDGGGGSTPVDITVMEPSVWDAAGSMISTARDLDTFLTALLAGDLVPEPLLDTMLAPFPGEVEAVRGFGFGLGVQSLRVSGPYGERTVYGGGGAVRGYANALFATRDGARRVVCSLNIAAADEMRVAPHLVHIVRTAFG</sequence>
<feature type="region of interest" description="Disordered" evidence="1">
    <location>
        <begin position="1"/>
        <end position="27"/>
    </location>
</feature>
<comment type="caution">
    <text evidence="3">The sequence shown here is derived from an EMBL/GenBank/DDBJ whole genome shotgun (WGS) entry which is preliminary data.</text>
</comment>
<evidence type="ECO:0000313" key="3">
    <source>
        <dbReference type="EMBL" id="MDJ1131126.1"/>
    </source>
</evidence>
<evidence type="ECO:0000256" key="1">
    <source>
        <dbReference type="SAM" id="MobiDB-lite"/>
    </source>
</evidence>
<dbReference type="InterPro" id="IPR012338">
    <property type="entry name" value="Beta-lactam/transpept-like"/>
</dbReference>
<dbReference type="SUPFAM" id="SSF56601">
    <property type="entry name" value="beta-lactamase/transpeptidase-like"/>
    <property type="match status" value="1"/>
</dbReference>